<evidence type="ECO:0000259" key="7">
    <source>
        <dbReference type="Pfam" id="PF04335"/>
    </source>
</evidence>
<keyword evidence="9" id="KW-1185">Reference proteome</keyword>
<evidence type="ECO:0000256" key="1">
    <source>
        <dbReference type="ARBA" id="ARBA00004167"/>
    </source>
</evidence>
<evidence type="ECO:0000313" key="9">
    <source>
        <dbReference type="Proteomes" id="UP000261875"/>
    </source>
</evidence>
<accession>A0A2U8I7J5</accession>
<keyword evidence="2 6" id="KW-0812">Transmembrane</keyword>
<evidence type="ECO:0000313" key="8">
    <source>
        <dbReference type="EMBL" id="AWK15063.1"/>
    </source>
</evidence>
<dbReference type="CDD" id="cd16425">
    <property type="entry name" value="TrbF"/>
    <property type="match status" value="1"/>
</dbReference>
<dbReference type="InterPro" id="IPR032710">
    <property type="entry name" value="NTF2-like_dom_sf"/>
</dbReference>
<reference evidence="8 9" key="1">
    <citation type="submission" date="2017-05" db="EMBL/GenBank/DDBJ databases">
        <title>Genome sequence of Candidatus Fukatsuia symbiotica and Candidatus Hamiltonella defensa from Acyrthosiphon pisum strain 5D.</title>
        <authorList>
            <person name="Patel V.A."/>
            <person name="Chevignon G."/>
            <person name="Russell J.A."/>
            <person name="Oliver K.M."/>
        </authorList>
    </citation>
    <scope>NUCLEOTIDE SEQUENCE [LARGE SCALE GENOMIC DNA]</scope>
    <source>
        <strain evidence="8 9">5D</strain>
    </source>
</reference>
<dbReference type="STRING" id="1878942.GCA_900128755_00151"/>
<dbReference type="InterPro" id="IPR007430">
    <property type="entry name" value="VirB8"/>
</dbReference>
<organism evidence="8 9">
    <name type="scientific">Candidatus Fukatsuia symbiotica</name>
    <dbReference type="NCBI Taxonomy" id="1878942"/>
    <lineage>
        <taxon>Bacteria</taxon>
        <taxon>Pseudomonadati</taxon>
        <taxon>Pseudomonadota</taxon>
        <taxon>Gammaproteobacteria</taxon>
        <taxon>Enterobacterales</taxon>
        <taxon>Yersiniaceae</taxon>
        <taxon>Candidatus Fukatsuia</taxon>
    </lineage>
</organism>
<feature type="domain" description="Bacterial virulence protein VirB8" evidence="7">
    <location>
        <begin position="21"/>
        <end position="231"/>
    </location>
</feature>
<dbReference type="KEGG" id="fsm:CCS41_12210"/>
<dbReference type="SUPFAM" id="SSF54427">
    <property type="entry name" value="NTF2-like"/>
    <property type="match status" value="1"/>
</dbReference>
<evidence type="ECO:0000256" key="5">
    <source>
        <dbReference type="SAM" id="MobiDB-lite"/>
    </source>
</evidence>
<keyword evidence="4 6" id="KW-0472">Membrane</keyword>
<dbReference type="EMBL" id="CP021659">
    <property type="protein sequence ID" value="AWK15063.1"/>
    <property type="molecule type" value="Genomic_DNA"/>
</dbReference>
<comment type="subcellular location">
    <subcellularLocation>
        <location evidence="1">Membrane</location>
        <topology evidence="1">Single-pass membrane protein</topology>
    </subcellularLocation>
</comment>
<dbReference type="RefSeq" id="WP_072550519.1">
    <property type="nucleotide sequence ID" value="NZ_CP021659.1"/>
</dbReference>
<dbReference type="Pfam" id="PF04335">
    <property type="entry name" value="VirB8"/>
    <property type="match status" value="1"/>
</dbReference>
<name>A0A2U8I7J5_9GAMM</name>
<dbReference type="NCBIfam" id="NF010462">
    <property type="entry name" value="PRK13887.1"/>
    <property type="match status" value="1"/>
</dbReference>
<evidence type="ECO:0000256" key="4">
    <source>
        <dbReference type="ARBA" id="ARBA00023136"/>
    </source>
</evidence>
<dbReference type="AlphaFoldDB" id="A0A2U8I7J5"/>
<sequence>MSIFGKKTAPANNTTNPYTNARRSWNSHVGSVMEYSTLAIFFSLICLLITLSAVGGLIYIGSQSKFIPLIYQQDCSGNTISMTRADHIPQAKVDNYRSAVADWINNIRLVTPDAEVQRKAVIRTYSYLAPNDPATIKANDYLNGSQEANPFNRAANETVSVDIKSVIQQSKDSWQVDWIETIRAREGSPKGEPSRMRALVTIYQNKDANMPSAEIFMNPHYIFIKDFNWSKQL</sequence>
<dbReference type="InterPro" id="IPR035658">
    <property type="entry name" value="TrbF"/>
</dbReference>
<proteinExistence type="predicted"/>
<keyword evidence="3 6" id="KW-1133">Transmembrane helix</keyword>
<feature type="region of interest" description="Disordered" evidence="5">
    <location>
        <begin position="1"/>
        <end position="20"/>
    </location>
</feature>
<feature type="transmembrane region" description="Helical" evidence="6">
    <location>
        <begin position="38"/>
        <end position="60"/>
    </location>
</feature>
<evidence type="ECO:0000256" key="6">
    <source>
        <dbReference type="SAM" id="Phobius"/>
    </source>
</evidence>
<gene>
    <name evidence="8" type="ORF">CCS41_12210</name>
</gene>
<dbReference type="Proteomes" id="UP000261875">
    <property type="component" value="Chromosome"/>
</dbReference>
<evidence type="ECO:0000256" key="3">
    <source>
        <dbReference type="ARBA" id="ARBA00022989"/>
    </source>
</evidence>
<dbReference type="Gene3D" id="3.10.450.230">
    <property type="entry name" value="VirB8 protein"/>
    <property type="match status" value="1"/>
</dbReference>
<feature type="compositionally biased region" description="Low complexity" evidence="5">
    <location>
        <begin position="8"/>
        <end position="20"/>
    </location>
</feature>
<dbReference type="OrthoDB" id="9778195at2"/>
<dbReference type="GO" id="GO:0016020">
    <property type="term" value="C:membrane"/>
    <property type="evidence" value="ECO:0007669"/>
    <property type="project" value="UniProtKB-SubCell"/>
</dbReference>
<evidence type="ECO:0000256" key="2">
    <source>
        <dbReference type="ARBA" id="ARBA00022692"/>
    </source>
</evidence>
<protein>
    <submittedName>
        <fullName evidence="8">Conjugal transfer protein TrbF</fullName>
    </submittedName>
</protein>